<dbReference type="Proteomes" id="UP000054304">
    <property type="component" value="Unassembled WGS sequence"/>
</dbReference>
<organism evidence="2 3">
    <name type="scientific">Lachancea lanzarotensis</name>
    <dbReference type="NCBI Taxonomy" id="1245769"/>
    <lineage>
        <taxon>Eukaryota</taxon>
        <taxon>Fungi</taxon>
        <taxon>Dikarya</taxon>
        <taxon>Ascomycota</taxon>
        <taxon>Saccharomycotina</taxon>
        <taxon>Saccharomycetes</taxon>
        <taxon>Saccharomycetales</taxon>
        <taxon>Saccharomycetaceae</taxon>
        <taxon>Lachancea</taxon>
    </lineage>
</organism>
<dbReference type="HOGENOM" id="CLU_007383_12_3_1"/>
<sequence>MKVFVTGASGFVGTTVVPELLKSGHQVAALARSDEAEQKIKKLGSDIEVVRGGLKDLDILKKTAAGSDGVIHLGFIHDFSKYEESCLIDREATITMLDAIKGTNKPYVQTTGTLMFQPGTLATETGDKSTSGLGTLRSQTEDIVVSYKDKGVRALVVRLAPTVHGKGDPNFVNMLINTAKKHEKSGYIGDGANQWPAVSRWDAGRLFRLVLEKGRVGAVYHAVGEQGVKTKDIAGAIGQLLKVPVVSIEPANAPEHFGFLATFFGLDSPASSKLTREELGWEPKEINLVDDIVKNYVV</sequence>
<dbReference type="SUPFAM" id="SSF51735">
    <property type="entry name" value="NAD(P)-binding Rossmann-fold domains"/>
    <property type="match status" value="1"/>
</dbReference>
<dbReference type="OrthoDB" id="10262413at2759"/>
<evidence type="ECO:0000313" key="3">
    <source>
        <dbReference type="Proteomes" id="UP000054304"/>
    </source>
</evidence>
<dbReference type="GO" id="GO:0005737">
    <property type="term" value="C:cytoplasm"/>
    <property type="evidence" value="ECO:0007669"/>
    <property type="project" value="TreeGrafter"/>
</dbReference>
<proteinExistence type="predicted"/>
<dbReference type="InterPro" id="IPR001509">
    <property type="entry name" value="Epimerase_deHydtase"/>
</dbReference>
<dbReference type="GO" id="GO:0004029">
    <property type="term" value="F:aldehyde dehydrogenase (NAD+) activity"/>
    <property type="evidence" value="ECO:0007669"/>
    <property type="project" value="TreeGrafter"/>
</dbReference>
<dbReference type="Pfam" id="PF01370">
    <property type="entry name" value="Epimerase"/>
    <property type="match status" value="1"/>
</dbReference>
<dbReference type="CDD" id="cd05262">
    <property type="entry name" value="SDR_a7"/>
    <property type="match status" value="1"/>
</dbReference>
<dbReference type="InterPro" id="IPR051783">
    <property type="entry name" value="NAD(P)-dependent_oxidoreduct"/>
</dbReference>
<keyword evidence="3" id="KW-1185">Reference proteome</keyword>
<dbReference type="EMBL" id="LN736374">
    <property type="protein sequence ID" value="CEP64974.1"/>
    <property type="molecule type" value="Genomic_DNA"/>
</dbReference>
<dbReference type="AlphaFoldDB" id="A0A0C7N470"/>
<evidence type="ECO:0000259" key="1">
    <source>
        <dbReference type="Pfam" id="PF01370"/>
    </source>
</evidence>
<feature type="domain" description="NAD-dependent epimerase/dehydratase" evidence="1">
    <location>
        <begin position="3"/>
        <end position="220"/>
    </location>
</feature>
<evidence type="ECO:0000313" key="2">
    <source>
        <dbReference type="EMBL" id="CEP64974.1"/>
    </source>
</evidence>
<dbReference type="GeneID" id="34688544"/>
<reference evidence="2 3" key="1">
    <citation type="submission" date="2014-12" db="EMBL/GenBank/DDBJ databases">
        <authorList>
            <person name="Neuveglise Cecile"/>
        </authorList>
    </citation>
    <scope>NUCLEOTIDE SEQUENCE [LARGE SCALE GENOMIC DNA]</scope>
    <source>
        <strain evidence="2 3">CBS 12615</strain>
    </source>
</reference>
<name>A0A0C7N470_9SACH</name>
<accession>A0A0C7N470</accession>
<gene>
    <name evidence="2" type="ORF">LALA0_S15e01574g</name>
</gene>
<dbReference type="InterPro" id="IPR036291">
    <property type="entry name" value="NAD(P)-bd_dom_sf"/>
</dbReference>
<dbReference type="PANTHER" id="PTHR48079">
    <property type="entry name" value="PROTEIN YEEZ"/>
    <property type="match status" value="1"/>
</dbReference>
<dbReference type="RefSeq" id="XP_022631171.1">
    <property type="nucleotide sequence ID" value="XM_022771132.1"/>
</dbReference>
<dbReference type="Gene3D" id="3.40.50.720">
    <property type="entry name" value="NAD(P)-binding Rossmann-like Domain"/>
    <property type="match status" value="1"/>
</dbReference>
<protein>
    <submittedName>
        <fullName evidence="2">LALA0S15e01574g1_1</fullName>
    </submittedName>
</protein>
<dbReference type="STRING" id="1245769.A0A0C7N470"/>
<dbReference type="PANTHER" id="PTHR48079:SF9">
    <property type="entry name" value="PUTATIVE-RELATED"/>
    <property type="match status" value="1"/>
</dbReference>